<feature type="domain" description="VWFA" evidence="2">
    <location>
        <begin position="334"/>
        <end position="471"/>
    </location>
</feature>
<dbReference type="InterPro" id="IPR052989">
    <property type="entry name" value="Mg-chelatase_DI-like"/>
</dbReference>
<dbReference type="AlphaFoldDB" id="A0A255E175"/>
<proteinExistence type="predicted"/>
<evidence type="ECO:0000313" key="4">
    <source>
        <dbReference type="Proteomes" id="UP000216533"/>
    </source>
</evidence>
<comment type="caution">
    <text evidence="3">The sequence shown here is derived from an EMBL/GenBank/DDBJ whole genome shotgun (WGS) entry which is preliminary data.</text>
</comment>
<feature type="compositionally biased region" description="Basic and acidic residues" evidence="1">
    <location>
        <begin position="200"/>
        <end position="216"/>
    </location>
</feature>
<feature type="region of interest" description="Disordered" evidence="1">
    <location>
        <begin position="179"/>
        <end position="276"/>
    </location>
</feature>
<dbReference type="InterPro" id="IPR002035">
    <property type="entry name" value="VWF_A"/>
</dbReference>
<feature type="compositionally biased region" description="Pro residues" evidence="1">
    <location>
        <begin position="218"/>
        <end position="227"/>
    </location>
</feature>
<feature type="compositionally biased region" description="Acidic residues" evidence="1">
    <location>
        <begin position="189"/>
        <end position="199"/>
    </location>
</feature>
<dbReference type="Proteomes" id="UP000216533">
    <property type="component" value="Unassembled WGS sequence"/>
</dbReference>
<dbReference type="SMART" id="SM00327">
    <property type="entry name" value="VWA"/>
    <property type="match status" value="1"/>
</dbReference>
<dbReference type="Pfam" id="PF13519">
    <property type="entry name" value="VWA_2"/>
    <property type="match status" value="1"/>
</dbReference>
<protein>
    <recommendedName>
        <fullName evidence="2">VWFA domain-containing protein</fullName>
    </recommendedName>
</protein>
<dbReference type="RefSeq" id="WP_094451422.1">
    <property type="nucleotide sequence ID" value="NZ_NMVI01000025.1"/>
</dbReference>
<dbReference type="PROSITE" id="PS50234">
    <property type="entry name" value="VWFA"/>
    <property type="match status" value="1"/>
</dbReference>
<dbReference type="SUPFAM" id="SSF53300">
    <property type="entry name" value="vWA-like"/>
    <property type="match status" value="1"/>
</dbReference>
<evidence type="ECO:0000313" key="3">
    <source>
        <dbReference type="EMBL" id="OYN85317.1"/>
    </source>
</evidence>
<evidence type="ECO:0000259" key="2">
    <source>
        <dbReference type="PROSITE" id="PS50234"/>
    </source>
</evidence>
<name>A0A255E175_9ACTN</name>
<gene>
    <name evidence="3" type="ORF">CGZ92_10975</name>
</gene>
<dbReference type="Gene3D" id="3.40.50.410">
    <property type="entry name" value="von Willebrand factor, type A domain"/>
    <property type="match status" value="1"/>
</dbReference>
<sequence>MRLLPRAQRRALTLWLTDPRPGLLLVGDAALREELVNQLRGGLPPDSRVVAAAELLDAESVLPIVAAPVVLASADALDQVPPALLDRCAMVLQLAHDPKRLARWWGATPEPAAVPADGPHAGAAEAERIVALADQLGVVNHRVEIGAARIAASARNCGWTDPEIDQLLLSTVFGPRAGAATQQRAAADSDGEGALDQDEPDRAARDGAEPADREPQQGDPPPQPDQPLQPDRPDEAEDADTDDAPPSVIPALAAPPPRRHRVRAAPAGRGGAVMPTAAGGRLGRVVGTPRPNTRVALAATVARIAARAAAAGGPVQAVPADLRWAHRRRRGGRLTILVVDASGSMGRQALRQSKGLALGLLETAYQRRDRVGVVLVRGREAQLGLAPTRSLARVRASLRRIPHGGGTPLASGLLMAATLARAYDPGAVEVVLLTDGRANLGLQPGTGRAAARRDAERAAAVLREAAGVRVLHSLGRGGATGQTAWLVEALAALPAG</sequence>
<reference evidence="3 4" key="1">
    <citation type="submission" date="2017-07" db="EMBL/GenBank/DDBJ databases">
        <title>Draft whole genome sequences of clinical Proprionibacteriaceae strains.</title>
        <authorList>
            <person name="Bernier A.-M."/>
            <person name="Bernard K."/>
            <person name="Domingo M.-C."/>
        </authorList>
    </citation>
    <scope>NUCLEOTIDE SEQUENCE [LARGE SCALE GENOMIC DNA]</scope>
    <source>
        <strain evidence="3 4">NML 160184</strain>
    </source>
</reference>
<organism evidence="3 4">
    <name type="scientific">Parenemella sanctibonifatiensis</name>
    <dbReference type="NCBI Taxonomy" id="2016505"/>
    <lineage>
        <taxon>Bacteria</taxon>
        <taxon>Bacillati</taxon>
        <taxon>Actinomycetota</taxon>
        <taxon>Actinomycetes</taxon>
        <taxon>Propionibacteriales</taxon>
        <taxon>Propionibacteriaceae</taxon>
        <taxon>Parenemella</taxon>
    </lineage>
</organism>
<dbReference type="PANTHER" id="PTHR35023:SF1">
    <property type="entry name" value="MG-PROTOPORPHYRIN IX CHELATASE"/>
    <property type="match status" value="1"/>
</dbReference>
<feature type="compositionally biased region" description="Acidic residues" evidence="1">
    <location>
        <begin position="234"/>
        <end position="243"/>
    </location>
</feature>
<accession>A0A255E175</accession>
<dbReference type="InterPro" id="IPR036465">
    <property type="entry name" value="vWFA_dom_sf"/>
</dbReference>
<evidence type="ECO:0000256" key="1">
    <source>
        <dbReference type="SAM" id="MobiDB-lite"/>
    </source>
</evidence>
<dbReference type="PANTHER" id="PTHR35023">
    <property type="entry name" value="CHELATASE-RELATED"/>
    <property type="match status" value="1"/>
</dbReference>
<dbReference type="EMBL" id="NMVI01000025">
    <property type="protein sequence ID" value="OYN85317.1"/>
    <property type="molecule type" value="Genomic_DNA"/>
</dbReference>